<organism evidence="2 3">
    <name type="scientific">Mycena citricolor</name>
    <dbReference type="NCBI Taxonomy" id="2018698"/>
    <lineage>
        <taxon>Eukaryota</taxon>
        <taxon>Fungi</taxon>
        <taxon>Dikarya</taxon>
        <taxon>Basidiomycota</taxon>
        <taxon>Agaricomycotina</taxon>
        <taxon>Agaricomycetes</taxon>
        <taxon>Agaricomycetidae</taxon>
        <taxon>Agaricales</taxon>
        <taxon>Marasmiineae</taxon>
        <taxon>Mycenaceae</taxon>
        <taxon>Mycena</taxon>
    </lineage>
</organism>
<gene>
    <name evidence="2" type="ORF">MYCIT1_LOCUS37604</name>
</gene>
<feature type="region of interest" description="Disordered" evidence="1">
    <location>
        <begin position="35"/>
        <end position="57"/>
    </location>
</feature>
<reference evidence="2" key="1">
    <citation type="submission" date="2023-11" db="EMBL/GenBank/DDBJ databases">
        <authorList>
            <person name="De Vega J J."/>
            <person name="De Vega J J."/>
        </authorList>
    </citation>
    <scope>NUCLEOTIDE SEQUENCE</scope>
</reference>
<name>A0AAD2K843_9AGAR</name>
<evidence type="ECO:0000313" key="3">
    <source>
        <dbReference type="Proteomes" id="UP001295794"/>
    </source>
</evidence>
<keyword evidence="3" id="KW-1185">Reference proteome</keyword>
<evidence type="ECO:0000313" key="2">
    <source>
        <dbReference type="EMBL" id="CAK5284394.1"/>
    </source>
</evidence>
<dbReference type="Proteomes" id="UP001295794">
    <property type="component" value="Unassembled WGS sequence"/>
</dbReference>
<dbReference type="EMBL" id="CAVNYO010000478">
    <property type="protein sequence ID" value="CAK5284394.1"/>
    <property type="molecule type" value="Genomic_DNA"/>
</dbReference>
<sequence>MRPGCDWRLLSTISSTLTLPHLFFDMPAARIKRKSTLKRSRSSSDESDLESPRKKQCKDAYPKFPALAVNFEKMLERLSDEKVPVNYLTVRALRGLATERECATMVQAIVNRAKRRVEHKFQGLRDQKKLLECELFDEWLRECDFVLKAVVNILRAPVQTAIGKTLFMILYHLFELYVTAVDAQQDGWSSKDRYSWVMSFVQEANDSSTDGRSDAAVISAEARLNRYDIVMVRALQRYRADCMDPECLAASMERMENDLDRSCCLLSEQTGFGDADEMSQGLLKRTRDAMVAWNDEGYIDGDCESSGVEEARGFDWHLPYMCTTSNVLYRCTTC</sequence>
<evidence type="ECO:0000256" key="1">
    <source>
        <dbReference type="SAM" id="MobiDB-lite"/>
    </source>
</evidence>
<accession>A0AAD2K843</accession>
<proteinExistence type="predicted"/>
<dbReference type="AlphaFoldDB" id="A0AAD2K843"/>
<comment type="caution">
    <text evidence="2">The sequence shown here is derived from an EMBL/GenBank/DDBJ whole genome shotgun (WGS) entry which is preliminary data.</text>
</comment>
<protein>
    <submittedName>
        <fullName evidence="2">Uncharacterized protein</fullName>
    </submittedName>
</protein>